<evidence type="ECO:0000313" key="11">
    <source>
        <dbReference type="EMBL" id="KND04566.1"/>
    </source>
</evidence>
<evidence type="ECO:0000256" key="8">
    <source>
        <dbReference type="SAM" id="Phobius"/>
    </source>
</evidence>
<keyword evidence="5" id="KW-0378">Hydrolase</keyword>
<dbReference type="GeneID" id="27684025"/>
<dbReference type="InterPro" id="IPR036861">
    <property type="entry name" value="Endochitinase-like_sf"/>
</dbReference>
<dbReference type="Gene3D" id="3.30.60.10">
    <property type="entry name" value="Endochitinase-like"/>
    <property type="match status" value="2"/>
</dbReference>
<gene>
    <name evidence="11" type="ORF">SPPG_00287</name>
</gene>
<feature type="disulfide bond" evidence="7">
    <location>
        <begin position="105"/>
        <end position="119"/>
    </location>
</feature>
<dbReference type="GO" id="GO:0016810">
    <property type="term" value="F:hydrolase activity, acting on carbon-nitrogen (but not peptide) bonds"/>
    <property type="evidence" value="ECO:0007669"/>
    <property type="project" value="InterPro"/>
</dbReference>
<evidence type="ECO:0000259" key="9">
    <source>
        <dbReference type="PROSITE" id="PS50941"/>
    </source>
</evidence>
<evidence type="ECO:0000256" key="7">
    <source>
        <dbReference type="PROSITE-ProRule" id="PRU00261"/>
    </source>
</evidence>
<evidence type="ECO:0000256" key="1">
    <source>
        <dbReference type="ARBA" id="ARBA00001941"/>
    </source>
</evidence>
<dbReference type="AlphaFoldDB" id="A0A0L0HTB6"/>
<dbReference type="Pfam" id="PF01522">
    <property type="entry name" value="Polysacc_deac_1"/>
    <property type="match status" value="1"/>
</dbReference>
<keyword evidence="8" id="KW-0472">Membrane</keyword>
<feature type="domain" description="NodB homology" evidence="10">
    <location>
        <begin position="299"/>
        <end position="486"/>
    </location>
</feature>
<evidence type="ECO:0000256" key="2">
    <source>
        <dbReference type="ARBA" id="ARBA00022669"/>
    </source>
</evidence>
<keyword evidence="4" id="KW-0732">Signal</keyword>
<evidence type="ECO:0008006" key="13">
    <source>
        <dbReference type="Google" id="ProtNLM"/>
    </source>
</evidence>
<keyword evidence="12" id="KW-1185">Reference proteome</keyword>
<evidence type="ECO:0000313" key="12">
    <source>
        <dbReference type="Proteomes" id="UP000053201"/>
    </source>
</evidence>
<dbReference type="PROSITE" id="PS00026">
    <property type="entry name" value="CHIT_BIND_I_1"/>
    <property type="match status" value="1"/>
</dbReference>
<dbReference type="InterPro" id="IPR002509">
    <property type="entry name" value="NODB_dom"/>
</dbReference>
<evidence type="ECO:0000256" key="6">
    <source>
        <dbReference type="ARBA" id="ARBA00023277"/>
    </source>
</evidence>
<evidence type="ECO:0000259" key="10">
    <source>
        <dbReference type="PROSITE" id="PS51677"/>
    </source>
</evidence>
<dbReference type="SUPFAM" id="SSF88713">
    <property type="entry name" value="Glycoside hydrolase/deacetylase"/>
    <property type="match status" value="1"/>
</dbReference>
<feature type="domain" description="Chitin-binding type-1" evidence="9">
    <location>
        <begin position="145"/>
        <end position="190"/>
    </location>
</feature>
<dbReference type="OrthoDB" id="2145317at2759"/>
<name>A0A0L0HTB6_SPIPD</name>
<dbReference type="InterPro" id="IPR011330">
    <property type="entry name" value="Glyco_hydro/deAcase_b/a-brl"/>
</dbReference>
<evidence type="ECO:0000256" key="4">
    <source>
        <dbReference type="ARBA" id="ARBA00022729"/>
    </source>
</evidence>
<dbReference type="InterPro" id="IPR018371">
    <property type="entry name" value="Chitin-binding_1_CS"/>
</dbReference>
<dbReference type="GO" id="GO:0008061">
    <property type="term" value="F:chitin binding"/>
    <property type="evidence" value="ECO:0007669"/>
    <property type="project" value="UniProtKB-UniRule"/>
</dbReference>
<dbReference type="eggNOG" id="ENOG502QRIP">
    <property type="taxonomic scope" value="Eukaryota"/>
</dbReference>
<dbReference type="RefSeq" id="XP_016612605.1">
    <property type="nucleotide sequence ID" value="XM_016748616.1"/>
</dbReference>
<dbReference type="EMBL" id="KQ257450">
    <property type="protein sequence ID" value="KND04566.1"/>
    <property type="molecule type" value="Genomic_DNA"/>
</dbReference>
<feature type="disulfide bond" evidence="7">
    <location>
        <begin position="161"/>
        <end position="175"/>
    </location>
</feature>
<organism evidence="11 12">
    <name type="scientific">Spizellomyces punctatus (strain DAOM BR117)</name>
    <dbReference type="NCBI Taxonomy" id="645134"/>
    <lineage>
        <taxon>Eukaryota</taxon>
        <taxon>Fungi</taxon>
        <taxon>Fungi incertae sedis</taxon>
        <taxon>Chytridiomycota</taxon>
        <taxon>Chytridiomycota incertae sedis</taxon>
        <taxon>Chytridiomycetes</taxon>
        <taxon>Spizellomycetales</taxon>
        <taxon>Spizellomycetaceae</taxon>
        <taxon>Spizellomyces</taxon>
    </lineage>
</organism>
<dbReference type="SUPFAM" id="SSF57016">
    <property type="entry name" value="Plant lectins/antimicrobial peptides"/>
    <property type="match status" value="1"/>
</dbReference>
<feature type="disulfide bond" evidence="7">
    <location>
        <begin position="100"/>
        <end position="112"/>
    </location>
</feature>
<keyword evidence="3" id="KW-0479">Metal-binding</keyword>
<dbReference type="PROSITE" id="PS50941">
    <property type="entry name" value="CHIT_BIND_I_2"/>
    <property type="match status" value="2"/>
</dbReference>
<reference evidence="11 12" key="1">
    <citation type="submission" date="2009-08" db="EMBL/GenBank/DDBJ databases">
        <title>The Genome Sequence of Spizellomyces punctatus strain DAOM BR117.</title>
        <authorList>
            <consortium name="The Broad Institute Genome Sequencing Platform"/>
            <person name="Russ C."/>
            <person name="Cuomo C."/>
            <person name="Shea T."/>
            <person name="Young S.K."/>
            <person name="Zeng Q."/>
            <person name="Koehrsen M."/>
            <person name="Haas B."/>
            <person name="Borodovsky M."/>
            <person name="Guigo R."/>
            <person name="Alvarado L."/>
            <person name="Berlin A."/>
            <person name="Bochicchio J."/>
            <person name="Borenstein D."/>
            <person name="Chapman S."/>
            <person name="Chen Z."/>
            <person name="Engels R."/>
            <person name="Freedman E."/>
            <person name="Gellesch M."/>
            <person name="Goldberg J."/>
            <person name="Griggs A."/>
            <person name="Gujja S."/>
            <person name="Heiman D."/>
            <person name="Hepburn T."/>
            <person name="Howarth C."/>
            <person name="Jen D."/>
            <person name="Larson L."/>
            <person name="Lewis B."/>
            <person name="Mehta T."/>
            <person name="Park D."/>
            <person name="Pearson M."/>
            <person name="Roberts A."/>
            <person name="Saif S."/>
            <person name="Shenoy N."/>
            <person name="Sisk P."/>
            <person name="Stolte C."/>
            <person name="Sykes S."/>
            <person name="Thomson T."/>
            <person name="Walk T."/>
            <person name="White J."/>
            <person name="Yandava C."/>
            <person name="Burger G."/>
            <person name="Gray M.W."/>
            <person name="Holland P.W.H."/>
            <person name="King N."/>
            <person name="Lang F.B.F."/>
            <person name="Roger A.J."/>
            <person name="Ruiz-Trillo I."/>
            <person name="Lander E."/>
            <person name="Nusbaum C."/>
        </authorList>
    </citation>
    <scope>NUCLEOTIDE SEQUENCE [LARGE SCALE GENOMIC DNA]</scope>
    <source>
        <strain evidence="11 12">DAOM BR117</strain>
    </source>
</reference>
<dbReference type="GO" id="GO:0046872">
    <property type="term" value="F:metal ion binding"/>
    <property type="evidence" value="ECO:0007669"/>
    <property type="project" value="UniProtKB-KW"/>
</dbReference>
<dbReference type="InterPro" id="IPR001002">
    <property type="entry name" value="Chitin-bd_1"/>
</dbReference>
<feature type="domain" description="Chitin-binding type-1" evidence="9">
    <location>
        <begin position="89"/>
        <end position="133"/>
    </location>
</feature>
<keyword evidence="6" id="KW-0119">Carbohydrate metabolism</keyword>
<dbReference type="Gene3D" id="3.20.20.370">
    <property type="entry name" value="Glycoside hydrolase/deacetylase"/>
    <property type="match status" value="1"/>
</dbReference>
<dbReference type="InParanoid" id="A0A0L0HTB6"/>
<proteinExistence type="predicted"/>
<comment type="caution">
    <text evidence="7">Lacks conserved residue(s) required for the propagation of feature annotation.</text>
</comment>
<sequence>MYSTAVDPAMQPRTNPKPILTLVDPSPPSLKRRACRLLRRWQVWAVIILFAAGWVIYLVLSQRDNDFVDTGATYELYNNRIDFSLPINATHCGPSQGTRCPDRKCCSAGGLCGLGDYFCSKPRCQDRYGICDNARTSDIPVTTNRSECGIQFGTRCPDSLCCNSNGFCVNEMRGCATFFGCQSKFGKCDNSEAFSRGGYLAGADWPMLNTPPPPKPSWTALVNLSLVAPYGVKPDIRRFSCAAGWPLSNAFVNKPCTNADGCSCWWSCEKQTVAGTVRNCLRDGNEGTDISSCSPQYNNTIGLTFDDGPSEYTAQLLDFLKSKNLTATFFVIGSHVVQYPRILQRAYAEGHTIASHTWSHFPASNMTTEMLIADLLWTELAITKALNIRPRLFRPPFGDIDDRVRTVLTQLDYRAVLWNLSPRDATYDYTDTEADSAQVLVNLEQALDAGKMFPNFILLEHDRANETVQLASPINDILTRRGFQLANAMGPGCTDLTDSQIYGTARSGLL</sequence>
<keyword evidence="2 7" id="KW-0147">Chitin-binding</keyword>
<feature type="disulfide bond" evidence="7">
    <location>
        <begin position="156"/>
        <end position="168"/>
    </location>
</feature>
<dbReference type="GO" id="GO:0005975">
    <property type="term" value="P:carbohydrate metabolic process"/>
    <property type="evidence" value="ECO:0007669"/>
    <property type="project" value="InterPro"/>
</dbReference>
<dbReference type="VEuPathDB" id="FungiDB:SPPG_00287"/>
<accession>A0A0L0HTB6</accession>
<keyword evidence="8" id="KW-0812">Transmembrane</keyword>
<keyword evidence="7" id="KW-1015">Disulfide bond</keyword>
<dbReference type="STRING" id="645134.A0A0L0HTB6"/>
<dbReference type="PROSITE" id="PS51677">
    <property type="entry name" value="NODB"/>
    <property type="match status" value="1"/>
</dbReference>
<dbReference type="Proteomes" id="UP000053201">
    <property type="component" value="Unassembled WGS sequence"/>
</dbReference>
<comment type="cofactor">
    <cofactor evidence="1">
        <name>Co(2+)</name>
        <dbReference type="ChEBI" id="CHEBI:48828"/>
    </cofactor>
</comment>
<dbReference type="PANTHER" id="PTHR46471:SF2">
    <property type="entry name" value="CHITIN DEACETYLASE-RELATED"/>
    <property type="match status" value="1"/>
</dbReference>
<keyword evidence="8" id="KW-1133">Transmembrane helix</keyword>
<protein>
    <recommendedName>
        <fullName evidence="13">NodB homology domain-containing protein</fullName>
    </recommendedName>
</protein>
<dbReference type="OMA" id="PCAFANG"/>
<evidence type="ECO:0000256" key="3">
    <source>
        <dbReference type="ARBA" id="ARBA00022723"/>
    </source>
</evidence>
<feature type="transmembrane region" description="Helical" evidence="8">
    <location>
        <begin position="41"/>
        <end position="60"/>
    </location>
</feature>
<dbReference type="PANTHER" id="PTHR46471">
    <property type="entry name" value="CHITIN DEACETYLASE"/>
    <property type="match status" value="1"/>
</dbReference>
<evidence type="ECO:0000256" key="5">
    <source>
        <dbReference type="ARBA" id="ARBA00022801"/>
    </source>
</evidence>
<dbReference type="CDD" id="cd00035">
    <property type="entry name" value="ChtBD1"/>
    <property type="match status" value="1"/>
</dbReference>